<dbReference type="AlphaFoldDB" id="A0A225WLB9"/>
<organism evidence="1 2">
    <name type="scientific">Phytophthora megakarya</name>
    <dbReference type="NCBI Taxonomy" id="4795"/>
    <lineage>
        <taxon>Eukaryota</taxon>
        <taxon>Sar</taxon>
        <taxon>Stramenopiles</taxon>
        <taxon>Oomycota</taxon>
        <taxon>Peronosporomycetes</taxon>
        <taxon>Peronosporales</taxon>
        <taxon>Peronosporaceae</taxon>
        <taxon>Phytophthora</taxon>
    </lineage>
</organism>
<dbReference type="OrthoDB" id="128478at2759"/>
<proteinExistence type="predicted"/>
<dbReference type="Proteomes" id="UP000198211">
    <property type="component" value="Unassembled WGS sequence"/>
</dbReference>
<accession>A0A225WLB9</accession>
<dbReference type="EMBL" id="NBNE01000601">
    <property type="protein sequence ID" value="OWZ18352.1"/>
    <property type="molecule type" value="Genomic_DNA"/>
</dbReference>
<evidence type="ECO:0000313" key="2">
    <source>
        <dbReference type="Proteomes" id="UP000198211"/>
    </source>
</evidence>
<reference evidence="2" key="1">
    <citation type="submission" date="2017-03" db="EMBL/GenBank/DDBJ databases">
        <title>Phytopthora megakarya and P. palmivora, two closely related causual agents of cacao black pod achieved similar genome size and gene model numbers by different mechanisms.</title>
        <authorList>
            <person name="Ali S."/>
            <person name="Shao J."/>
            <person name="Larry D.J."/>
            <person name="Kronmiller B."/>
            <person name="Shen D."/>
            <person name="Strem M.D."/>
            <person name="Melnick R.L."/>
            <person name="Guiltinan M.J."/>
            <person name="Tyler B.M."/>
            <person name="Meinhardt L.W."/>
            <person name="Bailey B.A."/>
        </authorList>
    </citation>
    <scope>NUCLEOTIDE SEQUENCE [LARGE SCALE GENOMIC DNA]</scope>
    <source>
        <strain evidence="2">zdho120</strain>
    </source>
</reference>
<evidence type="ECO:0000313" key="1">
    <source>
        <dbReference type="EMBL" id="OWZ18352.1"/>
    </source>
</evidence>
<name>A0A225WLB9_9STRA</name>
<protein>
    <submittedName>
        <fullName evidence="1">Uncharacterized protein</fullName>
    </submittedName>
</protein>
<keyword evidence="2" id="KW-1185">Reference proteome</keyword>
<comment type="caution">
    <text evidence="1">The sequence shown here is derived from an EMBL/GenBank/DDBJ whole genome shotgun (WGS) entry which is preliminary data.</text>
</comment>
<gene>
    <name evidence="1" type="ORF">PHMEG_0007567</name>
</gene>
<sequence>MRDQASDNEKCLTFADLLVGSAKNSFQIKYYGLVVSVARQYYHTRCRSGELPLDYLYRLNIKDASAKNRRDRADYYIETLEDQDVSERLTLLRLTNADDLEAALRARDLAKNRQKKAAFRSNKY</sequence>